<organism evidence="1 2">
    <name type="scientific">Podarcis lilfordi</name>
    <name type="common">Lilford's wall lizard</name>
    <dbReference type="NCBI Taxonomy" id="74358"/>
    <lineage>
        <taxon>Eukaryota</taxon>
        <taxon>Metazoa</taxon>
        <taxon>Chordata</taxon>
        <taxon>Craniata</taxon>
        <taxon>Vertebrata</taxon>
        <taxon>Euteleostomi</taxon>
        <taxon>Lepidosauria</taxon>
        <taxon>Squamata</taxon>
        <taxon>Bifurcata</taxon>
        <taxon>Unidentata</taxon>
        <taxon>Episquamata</taxon>
        <taxon>Laterata</taxon>
        <taxon>Lacertibaenia</taxon>
        <taxon>Lacertidae</taxon>
        <taxon>Podarcis</taxon>
    </lineage>
</organism>
<sequence length="98" mass="11406">MAVWWQNQIYAHACCQNRAFSAGLPRHQLQVKEQWDSQRCKEMQGFKNVHRWTGKGNREQFSLVHLFHSTAEGAPLGAEVTRRIALKLPQSRRKLSCM</sequence>
<gene>
    <name evidence="1" type="ORF">PODLI_1B013148</name>
</gene>
<keyword evidence="2" id="KW-1185">Reference proteome</keyword>
<accession>A0AA35PLC3</accession>
<reference evidence="1" key="1">
    <citation type="submission" date="2022-12" db="EMBL/GenBank/DDBJ databases">
        <authorList>
            <person name="Alioto T."/>
            <person name="Alioto T."/>
            <person name="Gomez Garrido J."/>
        </authorList>
    </citation>
    <scope>NUCLEOTIDE SEQUENCE</scope>
</reference>
<evidence type="ECO:0000313" key="2">
    <source>
        <dbReference type="Proteomes" id="UP001178461"/>
    </source>
</evidence>
<dbReference type="AlphaFoldDB" id="A0AA35PLC3"/>
<name>A0AA35PLC3_9SAUR</name>
<evidence type="ECO:0000313" key="1">
    <source>
        <dbReference type="EMBL" id="CAI5788932.1"/>
    </source>
</evidence>
<proteinExistence type="predicted"/>
<dbReference type="Proteomes" id="UP001178461">
    <property type="component" value="Chromosome 12"/>
</dbReference>
<dbReference type="EMBL" id="OX395137">
    <property type="protein sequence ID" value="CAI5788932.1"/>
    <property type="molecule type" value="Genomic_DNA"/>
</dbReference>
<protein>
    <submittedName>
        <fullName evidence="1">Uncharacterized protein</fullName>
    </submittedName>
</protein>